<keyword evidence="2" id="KW-0812">Transmembrane</keyword>
<accession>A0AB39LTR6</accession>
<evidence type="ECO:0008006" key="4">
    <source>
        <dbReference type="Google" id="ProtNLM"/>
    </source>
</evidence>
<reference evidence="3" key="1">
    <citation type="submission" date="2024-07" db="EMBL/GenBank/DDBJ databases">
        <authorList>
            <person name="Yu S.T."/>
        </authorList>
    </citation>
    <scope>NUCLEOTIDE SEQUENCE</scope>
    <source>
        <strain evidence="3">R02</strain>
    </source>
</reference>
<dbReference type="RefSeq" id="WP_369158472.1">
    <property type="nucleotide sequence ID" value="NZ_CP163429.1"/>
</dbReference>
<protein>
    <recommendedName>
        <fullName evidence="4">L,D-transpeptidase</fullName>
    </recommendedName>
</protein>
<name>A0AB39LTR6_9ACTN</name>
<gene>
    <name evidence="3" type="ORF">AB5J57_22995</name>
</gene>
<feature type="region of interest" description="Disordered" evidence="1">
    <location>
        <begin position="66"/>
        <end position="102"/>
    </location>
</feature>
<evidence type="ECO:0000256" key="1">
    <source>
        <dbReference type="SAM" id="MobiDB-lite"/>
    </source>
</evidence>
<proteinExistence type="predicted"/>
<organism evidence="3">
    <name type="scientific">Streptomyces sp. R02</name>
    <dbReference type="NCBI Taxonomy" id="3238623"/>
    <lineage>
        <taxon>Bacteria</taxon>
        <taxon>Bacillati</taxon>
        <taxon>Actinomycetota</taxon>
        <taxon>Actinomycetes</taxon>
        <taxon>Kitasatosporales</taxon>
        <taxon>Streptomycetaceae</taxon>
        <taxon>Streptomyces</taxon>
    </lineage>
</organism>
<dbReference type="EMBL" id="CP163429">
    <property type="protein sequence ID" value="XDP96208.1"/>
    <property type="molecule type" value="Genomic_DNA"/>
</dbReference>
<sequence>MSDELTGALRALAARYETPPPLPAAEVRNRARRRSRRRRATLALGTAATAACAVAVVALALHPDHAAGKRHRPGAPPATSPTTARPPGTPAPTRAPRPSGRLDVDLRTLTLAGRVLRVDLRAAARFPPGTRLTVVARSAGAVLPLKTRTDVRQVKVPYLVELRTPEGEHVYAGALAFDAKVLRSLSGDTGWVGLSAPDAEWLHDRLRDGDQIETASTR</sequence>
<evidence type="ECO:0000256" key="2">
    <source>
        <dbReference type="SAM" id="Phobius"/>
    </source>
</evidence>
<evidence type="ECO:0000313" key="3">
    <source>
        <dbReference type="EMBL" id="XDP96208.1"/>
    </source>
</evidence>
<dbReference type="AlphaFoldDB" id="A0AB39LTR6"/>
<feature type="transmembrane region" description="Helical" evidence="2">
    <location>
        <begin position="40"/>
        <end position="61"/>
    </location>
</feature>
<keyword evidence="2" id="KW-0472">Membrane</keyword>
<keyword evidence="2" id="KW-1133">Transmembrane helix</keyword>